<evidence type="ECO:0000256" key="12">
    <source>
        <dbReference type="RuleBase" id="RU003694"/>
    </source>
</evidence>
<dbReference type="PANTHER" id="PTHR11712">
    <property type="entry name" value="POLYKETIDE SYNTHASE-RELATED"/>
    <property type="match status" value="1"/>
</dbReference>
<dbReference type="Pfam" id="PF02801">
    <property type="entry name" value="Ketoacyl-synt_C"/>
    <property type="match status" value="1"/>
</dbReference>
<protein>
    <recommendedName>
        <fullName evidence="4 11">3-oxoacyl-[acyl-carrier-protein] synthase 2</fullName>
        <ecNumber evidence="3 11">2.3.1.179</ecNumber>
    </recommendedName>
</protein>
<organism evidence="14 15">
    <name type="scientific">Rhodoferax mekongensis</name>
    <dbReference type="NCBI Taxonomy" id="3068341"/>
    <lineage>
        <taxon>Bacteria</taxon>
        <taxon>Pseudomonadati</taxon>
        <taxon>Pseudomonadota</taxon>
        <taxon>Betaproteobacteria</taxon>
        <taxon>Burkholderiales</taxon>
        <taxon>Comamonadaceae</taxon>
        <taxon>Rhodoferax</taxon>
    </lineage>
</organism>
<dbReference type="EC" id="2.3.1.179" evidence="3 11"/>
<reference evidence="14 15" key="1">
    <citation type="submission" date="2023-08" db="EMBL/GenBank/DDBJ databases">
        <title>Rhodoferax potami sp. nov. and Rhodoferax mekongensis sp. nov., isolated from the Mekong River in Thailand.</title>
        <authorList>
            <person name="Kitikhun S."/>
            <person name="Charoenyingcharoen P."/>
            <person name="Siriarchawattana P."/>
            <person name="Likhitrattanapisal S."/>
            <person name="Nilsakha T."/>
            <person name="Chanpet A."/>
            <person name="Rattanawaree P."/>
            <person name="Ingsriswang S."/>
        </authorList>
    </citation>
    <scope>NUCLEOTIDE SEQUENCE [LARGE SCALE GENOMIC DNA]</scope>
    <source>
        <strain evidence="14 15">TBRC 17307</strain>
    </source>
</reference>
<keyword evidence="10 11" id="KW-0012">Acyltransferase</keyword>
<keyword evidence="5 11" id="KW-0444">Lipid biosynthesis</keyword>
<dbReference type="PANTHER" id="PTHR11712:SF336">
    <property type="entry name" value="3-OXOACYL-[ACYL-CARRIER-PROTEIN] SYNTHASE, MITOCHONDRIAL"/>
    <property type="match status" value="1"/>
</dbReference>
<dbReference type="NCBIfam" id="TIGR03150">
    <property type="entry name" value="fabF"/>
    <property type="match status" value="1"/>
</dbReference>
<dbReference type="NCBIfam" id="NF004970">
    <property type="entry name" value="PRK06333.1"/>
    <property type="match status" value="1"/>
</dbReference>
<comment type="similarity">
    <text evidence="2 11 12">Belongs to the thiolase-like superfamily. Beta-ketoacyl-ACP synthases family.</text>
</comment>
<evidence type="ECO:0000256" key="5">
    <source>
        <dbReference type="ARBA" id="ARBA00022516"/>
    </source>
</evidence>
<evidence type="ECO:0000256" key="8">
    <source>
        <dbReference type="ARBA" id="ARBA00023098"/>
    </source>
</evidence>
<evidence type="ECO:0000256" key="4">
    <source>
        <dbReference type="ARBA" id="ARBA00014657"/>
    </source>
</evidence>
<dbReference type="SUPFAM" id="SSF53901">
    <property type="entry name" value="Thiolase-like"/>
    <property type="match status" value="2"/>
</dbReference>
<evidence type="ECO:0000259" key="13">
    <source>
        <dbReference type="PROSITE" id="PS52004"/>
    </source>
</evidence>
<proteinExistence type="inferred from homology"/>
<dbReference type="SMART" id="SM00825">
    <property type="entry name" value="PKS_KS"/>
    <property type="match status" value="1"/>
</dbReference>
<evidence type="ECO:0000256" key="11">
    <source>
        <dbReference type="PIRNR" id="PIRNR000447"/>
    </source>
</evidence>
<accession>A0ABZ0B4C4</accession>
<dbReference type="PROSITE" id="PS00606">
    <property type="entry name" value="KS3_1"/>
    <property type="match status" value="1"/>
</dbReference>
<dbReference type="PROSITE" id="PS52004">
    <property type="entry name" value="KS3_2"/>
    <property type="match status" value="1"/>
</dbReference>
<keyword evidence="7" id="KW-0276">Fatty acid metabolism</keyword>
<evidence type="ECO:0000313" key="14">
    <source>
        <dbReference type="EMBL" id="WNO06519.1"/>
    </source>
</evidence>
<evidence type="ECO:0000256" key="2">
    <source>
        <dbReference type="ARBA" id="ARBA00008467"/>
    </source>
</evidence>
<dbReference type="Proteomes" id="UP001302257">
    <property type="component" value="Chromosome"/>
</dbReference>
<dbReference type="RefSeq" id="WP_313869215.1">
    <property type="nucleotide sequence ID" value="NZ_CP132507.1"/>
</dbReference>
<dbReference type="PIRSF" id="PIRSF000447">
    <property type="entry name" value="KAS_II"/>
    <property type="match status" value="1"/>
</dbReference>
<dbReference type="CDD" id="cd00834">
    <property type="entry name" value="KAS_I_II"/>
    <property type="match status" value="1"/>
</dbReference>
<dbReference type="InterPro" id="IPR016039">
    <property type="entry name" value="Thiolase-like"/>
</dbReference>
<dbReference type="InterPro" id="IPR014030">
    <property type="entry name" value="Ketoacyl_synth_N"/>
</dbReference>
<keyword evidence="9 11" id="KW-0275">Fatty acid biosynthesis</keyword>
<comment type="function">
    <text evidence="11">Involved in the type II fatty acid elongation cycle. Catalyzes the elongation of a wide range of acyl-ACP by the addition of two carbons from malonyl-ACP to an acyl acceptor. Can efficiently catalyze the conversion of palmitoleoyl-ACP (cis-hexadec-9-enoyl-ACP) to cis-vaccenoyl-ACP (cis-octadec-11-enoyl-ACP), an essential step in the thermal regulation of fatty acid composition.</text>
</comment>
<dbReference type="NCBIfam" id="NF005589">
    <property type="entry name" value="PRK07314.1"/>
    <property type="match status" value="1"/>
</dbReference>
<dbReference type="InterPro" id="IPR018201">
    <property type="entry name" value="Ketoacyl_synth_AS"/>
</dbReference>
<evidence type="ECO:0000256" key="1">
    <source>
        <dbReference type="ARBA" id="ARBA00005194"/>
    </source>
</evidence>
<sequence>MSRRRVVVTGLGCISPVGNTVTEAWSNLLAGKSGIDVISKFDASAFACKIAGEVRNFDLESYINSKEARTMDTFIHYGIAAAVQAVKDSGLKTNDELGEEEATRIGCVIGSGIGGLPMIENTHTEYTNRGPRRISPFFVPASIINMTAGHVSMRYGFKGPNIAIVTACTTGLHCIGEAGRMIEYGDADVMIAGGSEATVSPLGIGGFAAMRALSTRNDDPATASRPWDKDRDGFVLGEGGGVMVLEEYEHAKARGAKIYAELAGFGMSADAGHMTAPNMDGPRRAMLSAMRNAGVNADQVDYLNAHGTSTPLGDVNESNAIKAALGDHAKNVVVNSTKSMTGHLLGGAGGLESVFTVLALHHQKSPPTINIFNQDPECDLDYCANTARDMKIDVAVKNNFGFGGTNGTLVFKRV</sequence>
<evidence type="ECO:0000256" key="6">
    <source>
        <dbReference type="ARBA" id="ARBA00022679"/>
    </source>
</evidence>
<evidence type="ECO:0000256" key="9">
    <source>
        <dbReference type="ARBA" id="ARBA00023160"/>
    </source>
</evidence>
<keyword evidence="15" id="KW-1185">Reference proteome</keyword>
<comment type="catalytic activity">
    <reaction evidence="11">
        <text>a fatty acyl-[ACP] + malonyl-[ACP] + H(+) = a 3-oxoacyl-[ACP] + holo-[ACP] + CO2</text>
        <dbReference type="Rhea" id="RHEA:22836"/>
        <dbReference type="Rhea" id="RHEA-COMP:9623"/>
        <dbReference type="Rhea" id="RHEA-COMP:9685"/>
        <dbReference type="Rhea" id="RHEA-COMP:9916"/>
        <dbReference type="Rhea" id="RHEA-COMP:14125"/>
        <dbReference type="ChEBI" id="CHEBI:15378"/>
        <dbReference type="ChEBI" id="CHEBI:16526"/>
        <dbReference type="ChEBI" id="CHEBI:64479"/>
        <dbReference type="ChEBI" id="CHEBI:78449"/>
        <dbReference type="ChEBI" id="CHEBI:78776"/>
        <dbReference type="ChEBI" id="CHEBI:138651"/>
    </reaction>
</comment>
<dbReference type="Gene3D" id="3.40.47.10">
    <property type="match status" value="1"/>
</dbReference>
<feature type="domain" description="Ketosynthase family 3 (KS3)" evidence="13">
    <location>
        <begin position="3"/>
        <end position="413"/>
    </location>
</feature>
<dbReference type="GO" id="GO:0004315">
    <property type="term" value="F:3-oxoacyl-[acyl-carrier-protein] synthase activity"/>
    <property type="evidence" value="ECO:0007669"/>
    <property type="project" value="UniProtKB-EC"/>
</dbReference>
<evidence type="ECO:0000256" key="7">
    <source>
        <dbReference type="ARBA" id="ARBA00022832"/>
    </source>
</evidence>
<comment type="pathway">
    <text evidence="1 11">Lipid metabolism; fatty acid biosynthesis.</text>
</comment>
<dbReference type="EMBL" id="CP132507">
    <property type="protein sequence ID" value="WNO06519.1"/>
    <property type="molecule type" value="Genomic_DNA"/>
</dbReference>
<gene>
    <name evidence="14" type="primary">fabF</name>
    <name evidence="14" type="ORF">RAN89_08855</name>
</gene>
<dbReference type="InterPro" id="IPR017568">
    <property type="entry name" value="3-oxoacyl-ACP_synth-2"/>
</dbReference>
<evidence type="ECO:0000313" key="15">
    <source>
        <dbReference type="Proteomes" id="UP001302257"/>
    </source>
</evidence>
<dbReference type="InterPro" id="IPR000794">
    <property type="entry name" value="Beta-ketoacyl_synthase"/>
</dbReference>
<dbReference type="InterPro" id="IPR020841">
    <property type="entry name" value="PKS_Beta-ketoAc_synthase_dom"/>
</dbReference>
<comment type="catalytic activity">
    <reaction evidence="11">
        <text>(9Z)-hexadecenoyl-[ACP] + malonyl-[ACP] + H(+) = 3-oxo-(11Z)-octadecenoyl-[ACP] + holo-[ACP] + CO2</text>
        <dbReference type="Rhea" id="RHEA:55040"/>
        <dbReference type="Rhea" id="RHEA-COMP:9623"/>
        <dbReference type="Rhea" id="RHEA-COMP:9685"/>
        <dbReference type="Rhea" id="RHEA-COMP:10800"/>
        <dbReference type="Rhea" id="RHEA-COMP:14074"/>
        <dbReference type="ChEBI" id="CHEBI:15378"/>
        <dbReference type="ChEBI" id="CHEBI:16526"/>
        <dbReference type="ChEBI" id="CHEBI:64479"/>
        <dbReference type="ChEBI" id="CHEBI:78449"/>
        <dbReference type="ChEBI" id="CHEBI:83989"/>
        <dbReference type="ChEBI" id="CHEBI:138538"/>
        <dbReference type="EC" id="2.3.1.179"/>
    </reaction>
</comment>
<dbReference type="Pfam" id="PF00109">
    <property type="entry name" value="ketoacyl-synt"/>
    <property type="match status" value="1"/>
</dbReference>
<keyword evidence="8" id="KW-0443">Lipid metabolism</keyword>
<dbReference type="InterPro" id="IPR014031">
    <property type="entry name" value="Ketoacyl_synth_C"/>
</dbReference>
<evidence type="ECO:0000256" key="10">
    <source>
        <dbReference type="ARBA" id="ARBA00023315"/>
    </source>
</evidence>
<keyword evidence="6 11" id="KW-0808">Transferase</keyword>
<name>A0ABZ0B4C4_9BURK</name>
<evidence type="ECO:0000256" key="3">
    <source>
        <dbReference type="ARBA" id="ARBA00012356"/>
    </source>
</evidence>